<proteinExistence type="predicted"/>
<protein>
    <submittedName>
        <fullName evidence="3">Uncharacterized protein</fullName>
    </submittedName>
</protein>
<feature type="transmembrane region" description="Helical" evidence="2">
    <location>
        <begin position="31"/>
        <end position="48"/>
    </location>
</feature>
<sequence length="181" mass="20416">MKRINRHVSTWFVTVFIYIVLVAMTDVANKLTLFGLTVLICFPVIAWWKTGDFTYWPALQPQSNPSEFRPRKTYEQRDTEQPQRKRDTPKPYDLSDIPYPPKRSSASSLKSLPQSNGISPRPTVKQPNVAQCAILTKRTTQPSKVKAVPVIGSTGDLFESETSMVDTSDDILIVPDGDVFL</sequence>
<evidence type="ECO:0000256" key="1">
    <source>
        <dbReference type="SAM" id="MobiDB-lite"/>
    </source>
</evidence>
<organism evidence="3 5">
    <name type="scientific">Pseudomonas putida</name>
    <name type="common">Arthrobacter siderocapsulatus</name>
    <dbReference type="NCBI Taxonomy" id="303"/>
    <lineage>
        <taxon>Bacteria</taxon>
        <taxon>Pseudomonadati</taxon>
        <taxon>Pseudomonadota</taxon>
        <taxon>Gammaproteobacteria</taxon>
        <taxon>Pseudomonadales</taxon>
        <taxon>Pseudomonadaceae</taxon>
        <taxon>Pseudomonas</taxon>
    </lineage>
</organism>
<keyword evidence="2" id="KW-0472">Membrane</keyword>
<gene>
    <name evidence="4" type="ORF">BGP82_27995</name>
    <name evidence="3" type="ORF">KF715C_pB250</name>
</gene>
<evidence type="ECO:0000313" key="4">
    <source>
        <dbReference type="EMBL" id="POF99687.1"/>
    </source>
</evidence>
<keyword evidence="2" id="KW-0812">Transmembrane</keyword>
<evidence type="ECO:0000313" key="6">
    <source>
        <dbReference type="Proteomes" id="UP000237378"/>
    </source>
</evidence>
<reference evidence="3 5" key="1">
    <citation type="submission" date="2015-11" db="EMBL/GenBank/DDBJ databases">
        <title>Complete genome sequencing of a biphenyl-degrading bacterium, Pseudomonas putida KF715 (=NBRC110667).</title>
        <authorList>
            <person name="Suenaga H."/>
            <person name="Fujihara N."/>
            <person name="Watanabe T."/>
            <person name="Hirose J."/>
            <person name="Kimura N."/>
            <person name="Yamazoe A."/>
            <person name="Hosoyama A."/>
            <person name="Shimodaira J."/>
            <person name="Furukawa K."/>
        </authorList>
    </citation>
    <scope>NUCLEOTIDE SEQUENCE [LARGE SCALE GENOMIC DNA]</scope>
    <source>
        <strain evidence="3 5">KF715</strain>
        <plasmid evidence="3">pKF715B</plasmid>
        <plasmid evidence="5">Plasmid pkf715b dna</plasmid>
    </source>
</reference>
<geneLocation type="plasmid" evidence="3">
    <name>pKF715B</name>
</geneLocation>
<name>A0A1L7NNV5_PSEPU</name>
<keyword evidence="2" id="KW-1133">Transmembrane helix</keyword>
<dbReference type="RefSeq" id="WP_004577629.1">
    <property type="nucleotide sequence ID" value="NZ_AP015031.1"/>
</dbReference>
<geneLocation type="plasmid" evidence="5">
    <name>pkf715b dna</name>
</geneLocation>
<dbReference type="Proteomes" id="UP000237378">
    <property type="component" value="Unassembled WGS sequence"/>
</dbReference>
<feature type="compositionally biased region" description="Low complexity" evidence="1">
    <location>
        <begin position="102"/>
        <end position="115"/>
    </location>
</feature>
<dbReference type="EMBL" id="MING01000087">
    <property type="protein sequence ID" value="POF99687.1"/>
    <property type="molecule type" value="Genomic_DNA"/>
</dbReference>
<reference evidence="4 6" key="3">
    <citation type="submission" date="2018-03" db="EMBL/GenBank/DDBJ databases">
        <title>Draft genome of Pseudomonas putida strain KH-18-2.</title>
        <authorList>
            <person name="Yoshizawa S."/>
            <person name="Khan N.H."/>
            <person name="Nishimura M."/>
            <person name="Chiura H.X."/>
            <person name="Ogura Y."/>
            <person name="Hayashi T."/>
            <person name="Kogure K."/>
        </authorList>
    </citation>
    <scope>NUCLEOTIDE SEQUENCE [LARGE SCALE GENOMIC DNA]</scope>
    <source>
        <strain evidence="4 6">KH-18-2</strain>
    </source>
</reference>
<keyword evidence="3" id="KW-0614">Plasmid</keyword>
<dbReference type="Proteomes" id="UP000218731">
    <property type="component" value="Plasmid pKF715B"/>
</dbReference>
<dbReference type="EMBL" id="AP015031">
    <property type="protein sequence ID" value="BAW27131.1"/>
    <property type="molecule type" value="Genomic_DNA"/>
</dbReference>
<evidence type="ECO:0000313" key="5">
    <source>
        <dbReference type="Proteomes" id="UP000218731"/>
    </source>
</evidence>
<feature type="transmembrane region" description="Helical" evidence="2">
    <location>
        <begin position="7"/>
        <end position="25"/>
    </location>
</feature>
<feature type="compositionally biased region" description="Basic and acidic residues" evidence="1">
    <location>
        <begin position="68"/>
        <end position="90"/>
    </location>
</feature>
<evidence type="ECO:0000256" key="2">
    <source>
        <dbReference type="SAM" id="Phobius"/>
    </source>
</evidence>
<reference evidence="4 6" key="2">
    <citation type="submission" date="2016-08" db="EMBL/GenBank/DDBJ databases">
        <authorList>
            <person name="Seilhamer J.J."/>
        </authorList>
    </citation>
    <scope>NUCLEOTIDE SEQUENCE [LARGE SCALE GENOMIC DNA]</scope>
    <source>
        <strain evidence="4 6">KH-18-2</strain>
    </source>
</reference>
<accession>A0A1L7NNV5</accession>
<feature type="region of interest" description="Disordered" evidence="1">
    <location>
        <begin position="63"/>
        <end position="124"/>
    </location>
</feature>
<dbReference type="AlphaFoldDB" id="A0A1L7NNV5"/>
<evidence type="ECO:0000313" key="3">
    <source>
        <dbReference type="EMBL" id="BAW27131.1"/>
    </source>
</evidence>